<dbReference type="GO" id="GO:0046914">
    <property type="term" value="F:transition metal ion binding"/>
    <property type="evidence" value="ECO:0007669"/>
    <property type="project" value="InterPro"/>
</dbReference>
<dbReference type="Proteomes" id="UP000286561">
    <property type="component" value="Unassembled WGS sequence"/>
</dbReference>
<dbReference type="EMBL" id="CYZL01000016">
    <property type="protein sequence ID" value="CUO51182.1"/>
    <property type="molecule type" value="Genomic_DNA"/>
</dbReference>
<dbReference type="EMBL" id="QRQO01000019">
    <property type="protein sequence ID" value="RHN13234.1"/>
    <property type="molecule type" value="Genomic_DNA"/>
</dbReference>
<dbReference type="EMBL" id="QSID01000021">
    <property type="protein sequence ID" value="RHC60424.1"/>
    <property type="molecule type" value="Genomic_DNA"/>
</dbReference>
<dbReference type="Proteomes" id="UP000284621">
    <property type="component" value="Unassembled WGS sequence"/>
</dbReference>
<dbReference type="AlphaFoldDB" id="A0A173V743"/>
<dbReference type="Proteomes" id="UP000095390">
    <property type="component" value="Unassembled WGS sequence"/>
</dbReference>
<dbReference type="Proteomes" id="UP000283700">
    <property type="component" value="Unassembled WGS sequence"/>
</dbReference>
<accession>A0A173V743</accession>
<dbReference type="EMBL" id="CYYC01000072">
    <property type="protein sequence ID" value="CUN21688.1"/>
    <property type="molecule type" value="Genomic_DNA"/>
</dbReference>
<evidence type="ECO:0000313" key="11">
    <source>
        <dbReference type="Proteomes" id="UP000095679"/>
    </source>
</evidence>
<organism evidence="3 10">
    <name type="scientific">Anaerobutyricum hallii</name>
    <dbReference type="NCBI Taxonomy" id="39488"/>
    <lineage>
        <taxon>Bacteria</taxon>
        <taxon>Bacillati</taxon>
        <taxon>Bacillota</taxon>
        <taxon>Clostridia</taxon>
        <taxon>Lachnospirales</taxon>
        <taxon>Lachnospiraceae</taxon>
        <taxon>Anaerobutyricum</taxon>
    </lineage>
</organism>
<evidence type="ECO:0000313" key="13">
    <source>
        <dbReference type="Proteomes" id="UP000283497"/>
    </source>
</evidence>
<evidence type="ECO:0000313" key="7">
    <source>
        <dbReference type="EMBL" id="RHC60424.1"/>
    </source>
</evidence>
<proteinExistence type="predicted"/>
<dbReference type="Gene3D" id="2.30.30.90">
    <property type="match status" value="1"/>
</dbReference>
<reference evidence="12 13" key="2">
    <citation type="submission" date="2018-08" db="EMBL/GenBank/DDBJ databases">
        <title>A genome reference for cultivated species of the human gut microbiota.</title>
        <authorList>
            <person name="Zou Y."/>
            <person name="Xue W."/>
            <person name="Luo G."/>
        </authorList>
    </citation>
    <scope>NUCLEOTIDE SEQUENCE [LARGE SCALE GENOMIC DNA]</scope>
    <source>
        <strain evidence="9 14">AF31-17AC</strain>
        <strain evidence="8 13">AF45-14BH</strain>
        <strain evidence="7 15">AM34-3LB</strain>
        <strain evidence="6 16">AM48-23BH</strain>
        <strain evidence="5 12">TM10-1AC</strain>
    </source>
</reference>
<evidence type="ECO:0000313" key="5">
    <source>
        <dbReference type="EMBL" id="RGI80375.1"/>
    </source>
</evidence>
<evidence type="ECO:0000313" key="4">
    <source>
        <dbReference type="EMBL" id="CUO51182.1"/>
    </source>
</evidence>
<dbReference type="Proteomes" id="UP000283497">
    <property type="component" value="Unassembled WGS sequence"/>
</dbReference>
<evidence type="ECO:0000313" key="3">
    <source>
        <dbReference type="EMBL" id="CUN21688.1"/>
    </source>
</evidence>
<dbReference type="InterPro" id="IPR007167">
    <property type="entry name" value="Fe-transptr_FeoA-like"/>
</dbReference>
<feature type="domain" description="Ferrous iron transporter FeoA-like" evidence="2">
    <location>
        <begin position="20"/>
        <end position="70"/>
    </location>
</feature>
<gene>
    <name evidence="8" type="ORF">DW068_11500</name>
    <name evidence="7" type="ORF">DW833_14475</name>
    <name evidence="6" type="ORF">DW972_13670</name>
    <name evidence="9" type="ORF">DWZ29_08175</name>
    <name evidence="5" type="ORF">DXD91_13825</name>
    <name evidence="4" type="ORF">ERS852450_01916</name>
    <name evidence="3" type="ORF">ERS852578_02965</name>
</gene>
<dbReference type="OrthoDB" id="1826928at2"/>
<sequence>MYSLVDASLNTLYTIKWNICSDEKMSLLEKLGLVQGAKVSVIASYFGNVIVSVNGKRIAIEKDTAERVKV</sequence>
<dbReference type="EMBL" id="QRNJ01000046">
    <property type="protein sequence ID" value="RHK37340.1"/>
    <property type="molecule type" value="Genomic_DNA"/>
</dbReference>
<evidence type="ECO:0000259" key="2">
    <source>
        <dbReference type="Pfam" id="PF04023"/>
    </source>
</evidence>
<evidence type="ECO:0000313" key="14">
    <source>
        <dbReference type="Proteomes" id="UP000283700"/>
    </source>
</evidence>
<dbReference type="SUPFAM" id="SSF50037">
    <property type="entry name" value="C-terminal domain of transcriptional repressors"/>
    <property type="match status" value="1"/>
</dbReference>
<dbReference type="EMBL" id="QSEP01000134">
    <property type="protein sequence ID" value="RGZ78250.1"/>
    <property type="molecule type" value="Genomic_DNA"/>
</dbReference>
<evidence type="ECO:0000313" key="16">
    <source>
        <dbReference type="Proteomes" id="UP000286561"/>
    </source>
</evidence>
<dbReference type="InterPro" id="IPR008988">
    <property type="entry name" value="Transcriptional_repressor_C"/>
</dbReference>
<evidence type="ECO:0000256" key="1">
    <source>
        <dbReference type="ARBA" id="ARBA00023004"/>
    </source>
</evidence>
<evidence type="ECO:0000313" key="6">
    <source>
        <dbReference type="EMBL" id="RGZ78250.1"/>
    </source>
</evidence>
<evidence type="ECO:0000313" key="10">
    <source>
        <dbReference type="Proteomes" id="UP000095390"/>
    </source>
</evidence>
<dbReference type="Pfam" id="PF04023">
    <property type="entry name" value="FeoA"/>
    <property type="match status" value="1"/>
</dbReference>
<dbReference type="Proteomes" id="UP000262524">
    <property type="component" value="Unassembled WGS sequence"/>
</dbReference>
<name>A0A173V743_9FIRM</name>
<dbReference type="EMBL" id="QSOE01000137">
    <property type="protein sequence ID" value="RGI80375.1"/>
    <property type="molecule type" value="Genomic_DNA"/>
</dbReference>
<dbReference type="Proteomes" id="UP000095679">
    <property type="component" value="Unassembled WGS sequence"/>
</dbReference>
<protein>
    <submittedName>
        <fullName evidence="3">FeoA domain</fullName>
    </submittedName>
    <submittedName>
        <fullName evidence="5">Ferrous iron transport protein A</fullName>
    </submittedName>
</protein>
<dbReference type="InterPro" id="IPR038157">
    <property type="entry name" value="FeoA_core_dom"/>
</dbReference>
<keyword evidence="15" id="KW-1185">Reference proteome</keyword>
<evidence type="ECO:0000313" key="15">
    <source>
        <dbReference type="Proteomes" id="UP000284621"/>
    </source>
</evidence>
<dbReference type="RefSeq" id="WP_022170404.1">
    <property type="nucleotide sequence ID" value="NZ_BLYK01000009.1"/>
</dbReference>
<evidence type="ECO:0000313" key="12">
    <source>
        <dbReference type="Proteomes" id="UP000262524"/>
    </source>
</evidence>
<keyword evidence="1" id="KW-0408">Iron</keyword>
<evidence type="ECO:0000313" key="8">
    <source>
        <dbReference type="EMBL" id="RHK37340.1"/>
    </source>
</evidence>
<evidence type="ECO:0000313" key="9">
    <source>
        <dbReference type="EMBL" id="RHN13234.1"/>
    </source>
</evidence>
<reference evidence="10 11" key="1">
    <citation type="submission" date="2015-09" db="EMBL/GenBank/DDBJ databases">
        <authorList>
            <consortium name="Pathogen Informatics"/>
        </authorList>
    </citation>
    <scope>NUCLEOTIDE SEQUENCE [LARGE SCALE GENOMIC DNA]</scope>
    <source>
        <strain evidence="4 11">2789STDY5834835</strain>
        <strain evidence="3 10">2789STDY5834966</strain>
    </source>
</reference>